<gene>
    <name evidence="1" type="ORF">DSM104443_00866</name>
</gene>
<reference evidence="1 2" key="1">
    <citation type="submission" date="2020-04" db="EMBL/GenBank/DDBJ databases">
        <title>Usitatibacter rugosus gen. nov., sp. nov. and Usitatibacter palustris sp. nov., novel members of Usitatibacteraceae fam. nov. within the order Nitrosomonadales isolated from soil.</title>
        <authorList>
            <person name="Huber K.J."/>
            <person name="Neumann-Schaal M."/>
            <person name="Geppert A."/>
            <person name="Luckner M."/>
            <person name="Wanner G."/>
            <person name="Overmann J."/>
        </authorList>
    </citation>
    <scope>NUCLEOTIDE SEQUENCE [LARGE SCALE GENOMIC DNA]</scope>
    <source>
        <strain evidence="1 2">0125_3</strain>
    </source>
</reference>
<evidence type="ECO:0008006" key="3">
    <source>
        <dbReference type="Google" id="ProtNLM"/>
    </source>
</evidence>
<proteinExistence type="predicted"/>
<dbReference type="Pfam" id="PF08713">
    <property type="entry name" value="DNA_alkylation"/>
    <property type="match status" value="1"/>
</dbReference>
<accession>A0A6M4GRW5</accession>
<evidence type="ECO:0000313" key="1">
    <source>
        <dbReference type="EMBL" id="QJR09816.1"/>
    </source>
</evidence>
<sequence length="226" mass="25185">MAKDPRVAEALGWLEKQGSEKTRVEAQVRYGITAKKSYGVKMGDVQALAKALGRDHDLAAQLWDTGWYEARLLCAYVDDPAKVTVAQMNRWAKDFDNWGICDTVCFKLFDNVPGVWSRIEPWSKAKGEYEKRTAFALMACMSLHGQATDAQLMKGLALCEKAATDERNFVRKSVSWALRSIGMRNKALHAATSRVAARLAASEDKTARSIGKEALRDLNKSKARIK</sequence>
<name>A0A6M4GRW5_9PROT</name>
<dbReference type="Proteomes" id="UP000501534">
    <property type="component" value="Chromosome"/>
</dbReference>
<evidence type="ECO:0000313" key="2">
    <source>
        <dbReference type="Proteomes" id="UP000501534"/>
    </source>
</evidence>
<dbReference type="CDD" id="cd06561">
    <property type="entry name" value="AlkD_like"/>
    <property type="match status" value="1"/>
</dbReference>
<dbReference type="InterPro" id="IPR014825">
    <property type="entry name" value="DNA_alkylation"/>
</dbReference>
<organism evidence="1 2">
    <name type="scientific">Usitatibacter rugosus</name>
    <dbReference type="NCBI Taxonomy" id="2732067"/>
    <lineage>
        <taxon>Bacteria</taxon>
        <taxon>Pseudomonadati</taxon>
        <taxon>Pseudomonadota</taxon>
        <taxon>Betaproteobacteria</taxon>
        <taxon>Nitrosomonadales</taxon>
        <taxon>Usitatibacteraceae</taxon>
        <taxon>Usitatibacter</taxon>
    </lineage>
</organism>
<dbReference type="RefSeq" id="WP_171089837.1">
    <property type="nucleotide sequence ID" value="NZ_CP053069.1"/>
</dbReference>
<dbReference type="PANTHER" id="PTHR41291">
    <property type="entry name" value="DNA ALKYLATION REPAIR PROTEIN"/>
    <property type="match status" value="1"/>
</dbReference>
<dbReference type="SUPFAM" id="SSF48371">
    <property type="entry name" value="ARM repeat"/>
    <property type="match status" value="1"/>
</dbReference>
<protein>
    <recommendedName>
        <fullName evidence="3">3-methyladenine DNA glycosylase AlkD</fullName>
    </recommendedName>
</protein>
<dbReference type="PANTHER" id="PTHR41291:SF1">
    <property type="entry name" value="DNA ALKYLATION REPAIR PROTEIN"/>
    <property type="match status" value="1"/>
</dbReference>
<dbReference type="KEGG" id="uru:DSM104443_00866"/>
<dbReference type="AlphaFoldDB" id="A0A6M4GRW5"/>
<dbReference type="EMBL" id="CP053069">
    <property type="protein sequence ID" value="QJR09816.1"/>
    <property type="molecule type" value="Genomic_DNA"/>
</dbReference>
<dbReference type="Gene3D" id="1.25.10.90">
    <property type="match status" value="1"/>
</dbReference>
<keyword evidence="2" id="KW-1185">Reference proteome</keyword>
<dbReference type="InterPro" id="IPR016024">
    <property type="entry name" value="ARM-type_fold"/>
</dbReference>